<dbReference type="GO" id="GO:0016020">
    <property type="term" value="C:membrane"/>
    <property type="evidence" value="ECO:0007669"/>
    <property type="project" value="TreeGrafter"/>
</dbReference>
<dbReference type="PIRSF" id="PIRSF017388">
    <property type="entry name" value="Esterase_lipase"/>
    <property type="match status" value="1"/>
</dbReference>
<dbReference type="GO" id="GO:0052689">
    <property type="term" value="F:carboxylic ester hydrolase activity"/>
    <property type="evidence" value="ECO:0007669"/>
    <property type="project" value="InterPro"/>
</dbReference>
<feature type="domain" description="Serine aminopeptidase S33" evidence="3">
    <location>
        <begin position="21"/>
        <end position="234"/>
    </location>
</feature>
<feature type="active site" description="Nucleophile" evidence="1">
    <location>
        <position position="98"/>
    </location>
</feature>
<accession>A0A1S8CYI0</accession>
<dbReference type="SUPFAM" id="SSF53474">
    <property type="entry name" value="alpha/beta-Hydrolases"/>
    <property type="match status" value="1"/>
</dbReference>
<dbReference type="InterPro" id="IPR050266">
    <property type="entry name" value="AB_hydrolase_sf"/>
</dbReference>
<feature type="active site" description="Charge relay system" evidence="1">
    <location>
        <position position="227"/>
    </location>
</feature>
<name>A0A1S8CYI0_9GAMM</name>
<dbReference type="InterPro" id="IPR029058">
    <property type="entry name" value="AB_hydrolase_fold"/>
</dbReference>
<dbReference type="STRING" id="1907941.BKE30_00095"/>
<keyword evidence="5" id="KW-1185">Reference proteome</keyword>
<dbReference type="InterPro" id="IPR012354">
    <property type="entry name" value="Esterase_lipase"/>
</dbReference>
<feature type="binding site" evidence="2">
    <location>
        <position position="29"/>
    </location>
    <ligand>
        <name>substrate</name>
    </ligand>
</feature>
<proteinExistence type="predicted"/>
<dbReference type="Proteomes" id="UP000192132">
    <property type="component" value="Unassembled WGS sequence"/>
</dbReference>
<dbReference type="PANTHER" id="PTHR43798:SF33">
    <property type="entry name" value="HYDROLASE, PUTATIVE (AFU_ORTHOLOGUE AFUA_2G14860)-RELATED"/>
    <property type="match status" value="1"/>
</dbReference>
<evidence type="ECO:0000256" key="1">
    <source>
        <dbReference type="PIRSR" id="PIRSR017388-1"/>
    </source>
</evidence>
<dbReference type="Gene3D" id="3.40.50.1820">
    <property type="entry name" value="alpha/beta hydrolase"/>
    <property type="match status" value="1"/>
</dbReference>
<feature type="binding site" evidence="2">
    <location>
        <position position="99"/>
    </location>
    <ligand>
        <name>substrate</name>
    </ligand>
</feature>
<dbReference type="OrthoDB" id="5380819at2"/>
<dbReference type="EMBL" id="MLCN01000001">
    <property type="protein sequence ID" value="ONG42252.1"/>
    <property type="molecule type" value="Genomic_DNA"/>
</dbReference>
<gene>
    <name evidence="4" type="ORF">BKE30_00095</name>
</gene>
<sequence>MFKLARPKPIFHPAAEPANAHAVLLLHGFTGSPLDLKKLTNFLKSQGFACYVPIYSGHGLGAEAIVKTSMAAWWQDAHNAFDFLHSHGYGKISVVGHSMGGVFALRLAQQYALASVTTLCSPIMKRPVDYLKRRLISYAEEYKKFEQKPALHIAEEVAQFAKSDFSLLQGLSDFTETTGQHLAKTECPVQVLQGELDDACYQDSAALIYDQVGSTVKEIKAYPNSGHMLMLEADHQKVFRDIAGFLKSVK</sequence>
<dbReference type="Pfam" id="PF12146">
    <property type="entry name" value="Hydrolase_4"/>
    <property type="match status" value="1"/>
</dbReference>
<evidence type="ECO:0000313" key="4">
    <source>
        <dbReference type="EMBL" id="ONG42252.1"/>
    </source>
</evidence>
<comment type="caution">
    <text evidence="4">The sequence shown here is derived from an EMBL/GenBank/DDBJ whole genome shotgun (WGS) entry which is preliminary data.</text>
</comment>
<organism evidence="4 5">
    <name type="scientific">Alkanindiges hydrocarboniclasticus</name>
    <dbReference type="NCBI Taxonomy" id="1907941"/>
    <lineage>
        <taxon>Bacteria</taxon>
        <taxon>Pseudomonadati</taxon>
        <taxon>Pseudomonadota</taxon>
        <taxon>Gammaproteobacteria</taxon>
        <taxon>Moraxellales</taxon>
        <taxon>Moraxellaceae</taxon>
        <taxon>Alkanindiges</taxon>
    </lineage>
</organism>
<evidence type="ECO:0000259" key="3">
    <source>
        <dbReference type="Pfam" id="PF12146"/>
    </source>
</evidence>
<reference evidence="4 5" key="1">
    <citation type="submission" date="2016-10" db="EMBL/GenBank/DDBJ databases">
        <title>Draft Genome sequence of Alkanindiges sp. strain H1.</title>
        <authorList>
            <person name="Subhash Y."/>
            <person name="Lee S."/>
        </authorList>
    </citation>
    <scope>NUCLEOTIDE SEQUENCE [LARGE SCALE GENOMIC DNA]</scope>
    <source>
        <strain evidence="4 5">H1</strain>
    </source>
</reference>
<evidence type="ECO:0000256" key="2">
    <source>
        <dbReference type="PIRSR" id="PIRSR017388-2"/>
    </source>
</evidence>
<protein>
    <recommendedName>
        <fullName evidence="3">Serine aminopeptidase S33 domain-containing protein</fullName>
    </recommendedName>
</protein>
<dbReference type="InterPro" id="IPR022742">
    <property type="entry name" value="Hydrolase_4"/>
</dbReference>
<feature type="active site" description="Charge relay system" evidence="1">
    <location>
        <position position="197"/>
    </location>
</feature>
<dbReference type="RefSeq" id="WP_076876640.1">
    <property type="nucleotide sequence ID" value="NZ_MLCN01000001.1"/>
</dbReference>
<dbReference type="AlphaFoldDB" id="A0A1S8CYI0"/>
<dbReference type="PANTHER" id="PTHR43798">
    <property type="entry name" value="MONOACYLGLYCEROL LIPASE"/>
    <property type="match status" value="1"/>
</dbReference>
<evidence type="ECO:0000313" key="5">
    <source>
        <dbReference type="Proteomes" id="UP000192132"/>
    </source>
</evidence>